<dbReference type="Proteomes" id="UP000799753">
    <property type="component" value="Unassembled WGS sequence"/>
</dbReference>
<dbReference type="OrthoDB" id="21470at2759"/>
<protein>
    <recommendedName>
        <fullName evidence="2">CID domain-containing protein</fullName>
    </recommendedName>
</protein>
<dbReference type="EMBL" id="MU006776">
    <property type="protein sequence ID" value="KAF2646722.1"/>
    <property type="molecule type" value="Genomic_DNA"/>
</dbReference>
<organism evidence="3 4">
    <name type="scientific">Massarina eburnea CBS 473.64</name>
    <dbReference type="NCBI Taxonomy" id="1395130"/>
    <lineage>
        <taxon>Eukaryota</taxon>
        <taxon>Fungi</taxon>
        <taxon>Dikarya</taxon>
        <taxon>Ascomycota</taxon>
        <taxon>Pezizomycotina</taxon>
        <taxon>Dothideomycetes</taxon>
        <taxon>Pleosporomycetidae</taxon>
        <taxon>Pleosporales</taxon>
        <taxon>Massarineae</taxon>
        <taxon>Massarinaceae</taxon>
        <taxon>Massarina</taxon>
    </lineage>
</organism>
<dbReference type="AlphaFoldDB" id="A0A6A6SH97"/>
<feature type="compositionally biased region" description="Basic and acidic residues" evidence="1">
    <location>
        <begin position="249"/>
        <end position="264"/>
    </location>
</feature>
<feature type="compositionally biased region" description="Polar residues" evidence="1">
    <location>
        <begin position="347"/>
        <end position="356"/>
    </location>
</feature>
<feature type="compositionally biased region" description="Pro residues" evidence="1">
    <location>
        <begin position="424"/>
        <end position="445"/>
    </location>
</feature>
<sequence length="519" mass="58065">MIVDPSIKAAKSAKATRNRIDILLVISDVLHAHRYHRQDGDTPGLVAREFRPYIEDLVELAAACAVVKDSPVETQLKNIINFWTASQCIGADDLDAIRERARGELAVAQGGVFVRKRNYALPEWFGDRQAPWHQLSASYMLEPMYMYPDSPINTRDMRATRFDNRQPSDHVRSLLEHYFDDIDLKYLPTGDNPTGETTKYKLWLDPLGQLVKQNKETGETRSVSNGYGWSLKFSKDMQNSGVPSAVTTARDELKDKARERREQQPELAALSPPRPYSSSSRGRSRDRSRSSSSSRYSRSRSGSRSRDSYKRRRRDSHDQGKRNRRSRFDENWESSRGRQPLGPYNGVLNQPQSQRWNAGRGNIEQDKNKFAPPTNTPKVGHQFHKGGHQWSKVSQPTKSPSNFVPPPPPPTQGQFSGYHGQGYLPPPPPPPQTAPGQVPPPPPPNYNGVFPGPPANTTGYAYNYGNNNASYNGRGGYGGYGGPPPQHNGFRGGFNGGYRGGYRGGYQGQQARGRGGRWN</sequence>
<name>A0A6A6SH97_9PLEO</name>
<dbReference type="InterPro" id="IPR006569">
    <property type="entry name" value="CID_dom"/>
</dbReference>
<evidence type="ECO:0000313" key="3">
    <source>
        <dbReference type="EMBL" id="KAF2646722.1"/>
    </source>
</evidence>
<gene>
    <name evidence="3" type="ORF">P280DRAFT_464909</name>
</gene>
<dbReference type="InterPro" id="IPR008942">
    <property type="entry name" value="ENTH_VHS"/>
</dbReference>
<dbReference type="PROSITE" id="PS51391">
    <property type="entry name" value="CID"/>
    <property type="match status" value="1"/>
</dbReference>
<evidence type="ECO:0000313" key="4">
    <source>
        <dbReference type="Proteomes" id="UP000799753"/>
    </source>
</evidence>
<feature type="compositionally biased region" description="Basic and acidic residues" evidence="1">
    <location>
        <begin position="315"/>
        <end position="336"/>
    </location>
</feature>
<accession>A0A6A6SH97</accession>
<feature type="domain" description="CID" evidence="2">
    <location>
        <begin position="1"/>
        <end position="105"/>
    </location>
</feature>
<keyword evidence="4" id="KW-1185">Reference proteome</keyword>
<feature type="compositionally biased region" description="Polar residues" evidence="1">
    <location>
        <begin position="236"/>
        <end position="247"/>
    </location>
</feature>
<evidence type="ECO:0000259" key="2">
    <source>
        <dbReference type="PROSITE" id="PS51391"/>
    </source>
</evidence>
<feature type="compositionally biased region" description="Polar residues" evidence="1">
    <location>
        <begin position="391"/>
        <end position="402"/>
    </location>
</feature>
<feature type="compositionally biased region" description="Low complexity" evidence="1">
    <location>
        <begin position="446"/>
        <end position="464"/>
    </location>
</feature>
<proteinExistence type="predicted"/>
<feature type="compositionally biased region" description="Basic residues" evidence="1">
    <location>
        <begin position="297"/>
        <end position="314"/>
    </location>
</feature>
<feature type="region of interest" description="Disordered" evidence="1">
    <location>
        <begin position="234"/>
        <end position="464"/>
    </location>
</feature>
<dbReference type="Gene3D" id="1.25.40.90">
    <property type="match status" value="1"/>
</dbReference>
<evidence type="ECO:0000256" key="1">
    <source>
        <dbReference type="SAM" id="MobiDB-lite"/>
    </source>
</evidence>
<reference evidence="3" key="1">
    <citation type="journal article" date="2020" name="Stud. Mycol.">
        <title>101 Dothideomycetes genomes: a test case for predicting lifestyles and emergence of pathogens.</title>
        <authorList>
            <person name="Haridas S."/>
            <person name="Albert R."/>
            <person name="Binder M."/>
            <person name="Bloem J."/>
            <person name="Labutti K."/>
            <person name="Salamov A."/>
            <person name="Andreopoulos B."/>
            <person name="Baker S."/>
            <person name="Barry K."/>
            <person name="Bills G."/>
            <person name="Bluhm B."/>
            <person name="Cannon C."/>
            <person name="Castanera R."/>
            <person name="Culley D."/>
            <person name="Daum C."/>
            <person name="Ezra D."/>
            <person name="Gonzalez J."/>
            <person name="Henrissat B."/>
            <person name="Kuo A."/>
            <person name="Liang C."/>
            <person name="Lipzen A."/>
            <person name="Lutzoni F."/>
            <person name="Magnuson J."/>
            <person name="Mondo S."/>
            <person name="Nolan M."/>
            <person name="Ohm R."/>
            <person name="Pangilinan J."/>
            <person name="Park H.-J."/>
            <person name="Ramirez L."/>
            <person name="Alfaro M."/>
            <person name="Sun H."/>
            <person name="Tritt A."/>
            <person name="Yoshinaga Y."/>
            <person name="Zwiers L.-H."/>
            <person name="Turgeon B."/>
            <person name="Goodwin S."/>
            <person name="Spatafora J."/>
            <person name="Crous P."/>
            <person name="Grigoriev I."/>
        </authorList>
    </citation>
    <scope>NUCLEOTIDE SEQUENCE</scope>
    <source>
        <strain evidence="3">CBS 473.64</strain>
    </source>
</reference>